<keyword evidence="2" id="KW-1185">Reference proteome</keyword>
<evidence type="ECO:0000313" key="2">
    <source>
        <dbReference type="Proteomes" id="UP001172457"/>
    </source>
</evidence>
<dbReference type="PANTHER" id="PTHR36750:SF1">
    <property type="entry name" value="SEC-C MOTIF PROTEIN"/>
    <property type="match status" value="1"/>
</dbReference>
<dbReference type="AlphaFoldDB" id="A0AA38W704"/>
<evidence type="ECO:0000313" key="1">
    <source>
        <dbReference type="EMBL" id="KAJ9541100.1"/>
    </source>
</evidence>
<organism evidence="1 2">
    <name type="scientific">Centaurea solstitialis</name>
    <name type="common">yellow star-thistle</name>
    <dbReference type="NCBI Taxonomy" id="347529"/>
    <lineage>
        <taxon>Eukaryota</taxon>
        <taxon>Viridiplantae</taxon>
        <taxon>Streptophyta</taxon>
        <taxon>Embryophyta</taxon>
        <taxon>Tracheophyta</taxon>
        <taxon>Spermatophyta</taxon>
        <taxon>Magnoliopsida</taxon>
        <taxon>eudicotyledons</taxon>
        <taxon>Gunneridae</taxon>
        <taxon>Pentapetalae</taxon>
        <taxon>asterids</taxon>
        <taxon>campanulids</taxon>
        <taxon>Asterales</taxon>
        <taxon>Asteraceae</taxon>
        <taxon>Carduoideae</taxon>
        <taxon>Cardueae</taxon>
        <taxon>Centaureinae</taxon>
        <taxon>Centaurea</taxon>
    </lineage>
</organism>
<dbReference type="InterPro" id="IPR004027">
    <property type="entry name" value="SEC_C_motif"/>
</dbReference>
<reference evidence="1" key="1">
    <citation type="submission" date="2023-03" db="EMBL/GenBank/DDBJ databases">
        <title>Chromosome-scale reference genome and RAD-based genetic map of yellow starthistle (Centaurea solstitialis) reveal putative structural variation and QTLs associated with invader traits.</title>
        <authorList>
            <person name="Reatini B."/>
            <person name="Cang F.A."/>
            <person name="Jiang Q."/>
            <person name="Mckibben M.T.W."/>
            <person name="Barker M.S."/>
            <person name="Rieseberg L.H."/>
            <person name="Dlugosch K.M."/>
        </authorList>
    </citation>
    <scope>NUCLEOTIDE SEQUENCE</scope>
    <source>
        <strain evidence="1">CAN-66</strain>
        <tissue evidence="1">Leaf</tissue>
    </source>
</reference>
<accession>A0AA38W704</accession>
<protein>
    <submittedName>
        <fullName evidence="1">Uncharacterized protein</fullName>
    </submittedName>
</protein>
<dbReference type="EMBL" id="JARYMX010000007">
    <property type="protein sequence ID" value="KAJ9541100.1"/>
    <property type="molecule type" value="Genomic_DNA"/>
</dbReference>
<name>A0AA38W704_9ASTR</name>
<proteinExistence type="predicted"/>
<dbReference type="Pfam" id="PF02810">
    <property type="entry name" value="SEC-C"/>
    <property type="match status" value="1"/>
</dbReference>
<dbReference type="Proteomes" id="UP001172457">
    <property type="component" value="Chromosome 7"/>
</dbReference>
<dbReference type="PANTHER" id="PTHR36750">
    <property type="entry name" value="SEC-C MOTIF PROTEIN"/>
    <property type="match status" value="1"/>
</dbReference>
<gene>
    <name evidence="1" type="ORF">OSB04_027606</name>
</gene>
<comment type="caution">
    <text evidence="1">The sequence shown here is derived from an EMBL/GenBank/DDBJ whole genome shotgun (WGS) entry which is preliminary data.</text>
</comment>
<sequence length="206" mass="23081">MAAVRRILFSSLANNKNTKNRWISTSIHLNQSWMNKIKGVITGKKPNEDVTLESFTLLRFADDMKNAQKLGTLKQYMVGRSSEATYADAFGKQEAIIRFLGGLDPTGENLLPSQKKEAAKHCNCTIADVENTLAKFTWAREAQKKIEKLKAEGKPMPKSINEVQKLMGSTPMDVARSSMAKSGQISRNALCPCGSKKRYKRYFFLP</sequence>